<protein>
    <submittedName>
        <fullName evidence="3">G8142 protein</fullName>
    </submittedName>
</protein>
<keyword evidence="2" id="KW-0472">Membrane</keyword>
<evidence type="ECO:0000256" key="2">
    <source>
        <dbReference type="SAM" id="Phobius"/>
    </source>
</evidence>
<proteinExistence type="predicted"/>
<sequence>MECCHWKNVAFHLTTNVTPWIGLTGACIGLVILSLNNFGPKPCKPENVYVPIPCPPCEQCDHTPVYTEQAPAMAPAKAHYSIPRARHEWSAVMPSGAPGATDGRHVVPENSTKFRFNRVNSTRSLGKPK</sequence>
<feature type="region of interest" description="Disordered" evidence="1">
    <location>
        <begin position="94"/>
        <end position="129"/>
    </location>
</feature>
<keyword evidence="2" id="KW-1133">Transmembrane helix</keyword>
<evidence type="ECO:0000313" key="4">
    <source>
        <dbReference type="Proteomes" id="UP001497392"/>
    </source>
</evidence>
<dbReference type="PROSITE" id="PS51257">
    <property type="entry name" value="PROKAR_LIPOPROTEIN"/>
    <property type="match status" value="1"/>
</dbReference>
<organism evidence="3 4">
    <name type="scientific">Coccomyxa viridis</name>
    <dbReference type="NCBI Taxonomy" id="1274662"/>
    <lineage>
        <taxon>Eukaryota</taxon>
        <taxon>Viridiplantae</taxon>
        <taxon>Chlorophyta</taxon>
        <taxon>core chlorophytes</taxon>
        <taxon>Trebouxiophyceae</taxon>
        <taxon>Trebouxiophyceae incertae sedis</taxon>
        <taxon>Coccomyxaceae</taxon>
        <taxon>Coccomyxa</taxon>
    </lineage>
</organism>
<feature type="transmembrane region" description="Helical" evidence="2">
    <location>
        <begin position="17"/>
        <end position="35"/>
    </location>
</feature>
<gene>
    <name evidence="3" type="primary">g8142</name>
    <name evidence="3" type="ORF">VP750_LOCUS6998</name>
</gene>
<evidence type="ECO:0000256" key="1">
    <source>
        <dbReference type="SAM" id="MobiDB-lite"/>
    </source>
</evidence>
<keyword evidence="2" id="KW-0812">Transmembrane</keyword>
<keyword evidence="4" id="KW-1185">Reference proteome</keyword>
<dbReference type="EMBL" id="CAXHTA020000012">
    <property type="protein sequence ID" value="CAL5225339.1"/>
    <property type="molecule type" value="Genomic_DNA"/>
</dbReference>
<reference evidence="3 4" key="1">
    <citation type="submission" date="2024-06" db="EMBL/GenBank/DDBJ databases">
        <authorList>
            <person name="Kraege A."/>
            <person name="Thomma B."/>
        </authorList>
    </citation>
    <scope>NUCLEOTIDE SEQUENCE [LARGE SCALE GENOMIC DNA]</scope>
</reference>
<feature type="compositionally biased region" description="Polar residues" evidence="1">
    <location>
        <begin position="109"/>
        <end position="129"/>
    </location>
</feature>
<name>A0ABP1FZN3_9CHLO</name>
<evidence type="ECO:0000313" key="3">
    <source>
        <dbReference type="EMBL" id="CAL5225339.1"/>
    </source>
</evidence>
<dbReference type="Proteomes" id="UP001497392">
    <property type="component" value="Unassembled WGS sequence"/>
</dbReference>
<accession>A0ABP1FZN3</accession>
<comment type="caution">
    <text evidence="3">The sequence shown here is derived from an EMBL/GenBank/DDBJ whole genome shotgun (WGS) entry which is preliminary data.</text>
</comment>